<dbReference type="EMBL" id="FOTK01000027">
    <property type="protein sequence ID" value="SFM33303.1"/>
    <property type="molecule type" value="Genomic_DNA"/>
</dbReference>
<gene>
    <name evidence="3" type="ORF">SAMN05192568_102758</name>
</gene>
<evidence type="ECO:0000313" key="4">
    <source>
        <dbReference type="Proteomes" id="UP000199048"/>
    </source>
</evidence>
<name>A0A1I4Q0X0_9HYPH</name>
<reference evidence="4" key="1">
    <citation type="submission" date="2016-10" db="EMBL/GenBank/DDBJ databases">
        <authorList>
            <person name="Varghese N."/>
            <person name="Submissions S."/>
        </authorList>
    </citation>
    <scope>NUCLEOTIDE SEQUENCE [LARGE SCALE GENOMIC DNA]</scope>
    <source>
        <strain evidence="4">BL36</strain>
    </source>
</reference>
<protein>
    <recommendedName>
        <fullName evidence="5">PsiF repeat-containing protein</fullName>
    </recommendedName>
</protein>
<evidence type="ECO:0000256" key="1">
    <source>
        <dbReference type="SAM" id="MobiDB-lite"/>
    </source>
</evidence>
<evidence type="ECO:0008006" key="5">
    <source>
        <dbReference type="Google" id="ProtNLM"/>
    </source>
</evidence>
<feature type="signal peptide" evidence="2">
    <location>
        <begin position="1"/>
        <end position="20"/>
    </location>
</feature>
<feature type="compositionally biased region" description="Basic and acidic residues" evidence="1">
    <location>
        <begin position="38"/>
        <end position="56"/>
    </location>
</feature>
<keyword evidence="4" id="KW-1185">Reference proteome</keyword>
<proteinExistence type="predicted"/>
<evidence type="ECO:0000256" key="2">
    <source>
        <dbReference type="SAM" id="SignalP"/>
    </source>
</evidence>
<accession>A0A1I4Q0X0</accession>
<sequence length="80" mass="8818">MRRLYLGLALLVALPGAAYAQSYTAPAPTDVPSSGTRELNKADRKTACTQEADRRNMRGLPRQQYRAACRGRAIPKRVNS</sequence>
<keyword evidence="2" id="KW-0732">Signal</keyword>
<dbReference type="RefSeq" id="WP_139234168.1">
    <property type="nucleotide sequence ID" value="NZ_FOTK01000027.1"/>
</dbReference>
<dbReference type="AlphaFoldDB" id="A0A1I4Q0X0"/>
<feature type="region of interest" description="Disordered" evidence="1">
    <location>
        <begin position="24"/>
        <end position="58"/>
    </location>
</feature>
<feature type="chain" id="PRO_5011664796" description="PsiF repeat-containing protein" evidence="2">
    <location>
        <begin position="21"/>
        <end position="80"/>
    </location>
</feature>
<dbReference type="OrthoDB" id="8003810at2"/>
<evidence type="ECO:0000313" key="3">
    <source>
        <dbReference type="EMBL" id="SFM33303.1"/>
    </source>
</evidence>
<organism evidence="3 4">
    <name type="scientific">Methylobacterium pseudosasicola</name>
    <dbReference type="NCBI Taxonomy" id="582667"/>
    <lineage>
        <taxon>Bacteria</taxon>
        <taxon>Pseudomonadati</taxon>
        <taxon>Pseudomonadota</taxon>
        <taxon>Alphaproteobacteria</taxon>
        <taxon>Hyphomicrobiales</taxon>
        <taxon>Methylobacteriaceae</taxon>
        <taxon>Methylobacterium</taxon>
    </lineage>
</organism>
<dbReference type="Proteomes" id="UP000199048">
    <property type="component" value="Unassembled WGS sequence"/>
</dbReference>